<evidence type="ECO:0000256" key="1">
    <source>
        <dbReference type="ARBA" id="ARBA00022801"/>
    </source>
</evidence>
<evidence type="ECO:0000313" key="5">
    <source>
        <dbReference type="Proteomes" id="UP001177023"/>
    </source>
</evidence>
<sequence length="1245" mass="138293">MDEGPPPFNVVAETQDEPRFIHVVEEDSDDSDRDMSLPDPDFDSISHPPSVAEVPRNFVEEPTSVPEYTTEWSDGSVTQLKSVVHEEQQQMVIKVAKQLPNGHIDTMSGISETVREYEQHDASTFKPNDENLSLASKSASLEAVVEQEQGELNGSLTPDEPAKSDSTLPAAAPEEDDDEFGDFTVASTSSLDDQQTLRAQEDSTQGSGDANWGFSAKEDGLNSTQGSETPAQGWDAFAAAPSGSGDADDDDDEWGDFAAAATVVESKPATRASINDADDWDEADFVAAPPPPKIPEISLPLIGDKLAISTDFDGLLVDEEYPDDRPEDAHVFAIRETLDAGEEPSMLVSEIVSRCSEIWLALRIVEEAVSLRYQFPDSALEALFHEALGVDKHAIRTTTTTQALSDAVLVPTPIGENSGRGGRPVTLSTSGSGTSITTKQNGAGGSITPANHDQSPPPFKMADSLAVPPADFNWADAGLVNPLKSGGSSPGSTLLDVDFFDPKGPQTVTSSAAFLERDLEQLGLSTTTSSKQLPGSMQNSADLVSSLLQQSASGGHQQRQTVHLKPSELSLDALALHDRLPSLSFLLDNDPLRMPTQQTAKPKKAIVIDGFPKGNPVSLDAAKYAWHYETLRADEDGKCDPDNIPLVIFSMDGLAKDYFDRGILRNFDFIAERGVKAEGVFPSFQSKTFPNHMSIATGLYPGFHGIVDAWMYDPRIKARPIDIRKPSPTERQFYDSGEPFWTTFHRQTGKKVACFQFPGCPHYPESPFITEPYQPNRQMSEVFGWVLEQLAKPSADRPSLILGYMDEPDATRHGFKGDSNEVRTVLERLDTEMAKFLNELYQTGRLGCTNFAFLSDHGFMDVRRNVDLSGYDFGGEQTLPGVVTRIHRGENGPLPSAYFEKAKCERPRDGFKIYDKKLLPPRLHFSDHPRVGDIFLLSEPGVEFKVLEPGKDVLGSNHGWDYLAPEMTTVFYAMGPAFKRGALLAPFQNVEYYNLFSEILGVEPVRNNGTLGKLWPALKMPKNDREDPFYDGSKDMDDCKHNAMMWKTPYRAPMLMPFKTMAGTHAYCLRSEKQGIVIATMVPHREGRLYIESHHGPWPGSPGRFAQFERLEQGNPPAATPQFWSKIWEPLQKLVWEWQEKQLGIVVYSGYTHFRSRWYAYRIIVRCENNFLQEYYCQEPAATRTLSFLVPMDFEDPNCLPTDRLLLSYTARIRDIELYSGFHLMPYLPYHIAVNLKTNITMELW</sequence>
<dbReference type="InterPro" id="IPR017850">
    <property type="entry name" value="Alkaline_phosphatase_core_sf"/>
</dbReference>
<feature type="compositionally biased region" description="Polar residues" evidence="3">
    <location>
        <begin position="221"/>
        <end position="230"/>
    </location>
</feature>
<name>A0AA36G607_9BILA</name>
<dbReference type="GO" id="GO:0031674">
    <property type="term" value="C:I band"/>
    <property type="evidence" value="ECO:0007669"/>
    <property type="project" value="TreeGrafter"/>
</dbReference>
<proteinExistence type="predicted"/>
<feature type="region of interest" description="Disordered" evidence="3">
    <location>
        <begin position="139"/>
        <end position="253"/>
    </location>
</feature>
<dbReference type="Gene3D" id="3.40.720.10">
    <property type="entry name" value="Alkaline Phosphatase, subunit A"/>
    <property type="match status" value="1"/>
</dbReference>
<keyword evidence="2" id="KW-0325">Glycoprotein</keyword>
<dbReference type="SUPFAM" id="SSF53649">
    <property type="entry name" value="Alkaline phosphatase-like"/>
    <property type="match status" value="1"/>
</dbReference>
<dbReference type="AlphaFoldDB" id="A0AA36G607"/>
<organism evidence="4 5">
    <name type="scientific">Mesorhabditis spiculigera</name>
    <dbReference type="NCBI Taxonomy" id="96644"/>
    <lineage>
        <taxon>Eukaryota</taxon>
        <taxon>Metazoa</taxon>
        <taxon>Ecdysozoa</taxon>
        <taxon>Nematoda</taxon>
        <taxon>Chromadorea</taxon>
        <taxon>Rhabditida</taxon>
        <taxon>Rhabditina</taxon>
        <taxon>Rhabditomorpha</taxon>
        <taxon>Rhabditoidea</taxon>
        <taxon>Rhabditidae</taxon>
        <taxon>Mesorhabditinae</taxon>
        <taxon>Mesorhabditis</taxon>
    </lineage>
</organism>
<gene>
    <name evidence="4" type="ORF">MSPICULIGERA_LOCUS15343</name>
</gene>
<feature type="region of interest" description="Disordered" evidence="3">
    <location>
        <begin position="411"/>
        <end position="446"/>
    </location>
</feature>
<dbReference type="PANTHER" id="PTHR10151">
    <property type="entry name" value="ECTONUCLEOTIDE PYROPHOSPHATASE/PHOSPHODIESTERASE"/>
    <property type="match status" value="1"/>
</dbReference>
<evidence type="ECO:0000256" key="2">
    <source>
        <dbReference type="ARBA" id="ARBA00023180"/>
    </source>
</evidence>
<dbReference type="GO" id="GO:0055120">
    <property type="term" value="C:striated muscle dense body"/>
    <property type="evidence" value="ECO:0007669"/>
    <property type="project" value="TreeGrafter"/>
</dbReference>
<dbReference type="Proteomes" id="UP001177023">
    <property type="component" value="Unassembled WGS sequence"/>
</dbReference>
<dbReference type="EMBL" id="CATQJA010002648">
    <property type="protein sequence ID" value="CAJ0577064.1"/>
    <property type="molecule type" value="Genomic_DNA"/>
</dbReference>
<dbReference type="Pfam" id="PF01663">
    <property type="entry name" value="Phosphodiest"/>
    <property type="match status" value="1"/>
</dbReference>
<accession>A0AA36G607</accession>
<evidence type="ECO:0000313" key="4">
    <source>
        <dbReference type="EMBL" id="CAJ0577064.1"/>
    </source>
</evidence>
<feature type="compositionally biased region" description="Polar residues" evidence="3">
    <location>
        <begin position="185"/>
        <end position="208"/>
    </location>
</feature>
<reference evidence="4" key="1">
    <citation type="submission" date="2023-06" db="EMBL/GenBank/DDBJ databases">
        <authorList>
            <person name="Delattre M."/>
        </authorList>
    </citation>
    <scope>NUCLEOTIDE SEQUENCE</scope>
    <source>
        <strain evidence="4">AF72</strain>
    </source>
</reference>
<dbReference type="InterPro" id="IPR044929">
    <property type="entry name" value="DNA/RNA_non-sp_Endonuclease_sf"/>
</dbReference>
<evidence type="ECO:0000256" key="3">
    <source>
        <dbReference type="SAM" id="MobiDB-lite"/>
    </source>
</evidence>
<keyword evidence="5" id="KW-1185">Reference proteome</keyword>
<dbReference type="GO" id="GO:0016529">
    <property type="term" value="C:sarcoplasmic reticulum"/>
    <property type="evidence" value="ECO:0007669"/>
    <property type="project" value="TreeGrafter"/>
</dbReference>
<feature type="compositionally biased region" description="Low complexity" evidence="3">
    <location>
        <begin position="235"/>
        <end position="245"/>
    </location>
</feature>
<dbReference type="PANTHER" id="PTHR10151:SF114">
    <property type="entry name" value="ECTONUCLEOTIDE PYROPHOSPHATASE_PHOSPHODIESTERASE C27A7.3"/>
    <property type="match status" value="1"/>
</dbReference>
<dbReference type="GO" id="GO:0016787">
    <property type="term" value="F:hydrolase activity"/>
    <property type="evidence" value="ECO:0007669"/>
    <property type="project" value="UniProtKB-KW"/>
</dbReference>
<dbReference type="Gene3D" id="3.40.570.10">
    <property type="entry name" value="Extracellular Endonuclease, subunit A"/>
    <property type="match status" value="1"/>
</dbReference>
<comment type="caution">
    <text evidence="4">The sequence shown here is derived from an EMBL/GenBank/DDBJ whole genome shotgun (WGS) entry which is preliminary data.</text>
</comment>
<protein>
    <submittedName>
        <fullName evidence="4">Uncharacterized protein</fullName>
    </submittedName>
</protein>
<dbReference type="CDD" id="cd16018">
    <property type="entry name" value="Enpp"/>
    <property type="match status" value="1"/>
</dbReference>
<feature type="compositionally biased region" description="Low complexity" evidence="3">
    <location>
        <begin position="428"/>
        <end position="438"/>
    </location>
</feature>
<feature type="non-terminal residue" evidence="4">
    <location>
        <position position="1"/>
    </location>
</feature>
<feature type="region of interest" description="Disordered" evidence="3">
    <location>
        <begin position="25"/>
        <end position="50"/>
    </location>
</feature>
<keyword evidence="1" id="KW-0378">Hydrolase</keyword>
<dbReference type="InterPro" id="IPR002591">
    <property type="entry name" value="Phosphodiest/P_Trfase"/>
</dbReference>